<feature type="transmembrane region" description="Helical" evidence="1">
    <location>
        <begin position="74"/>
        <end position="107"/>
    </location>
</feature>
<feature type="transmembrane region" description="Helical" evidence="1">
    <location>
        <begin position="41"/>
        <end position="62"/>
    </location>
</feature>
<dbReference type="RefSeq" id="WP_165046462.1">
    <property type="nucleotide sequence ID" value="NZ_JAALFE010000001.1"/>
</dbReference>
<evidence type="ECO:0000313" key="2">
    <source>
        <dbReference type="EMBL" id="NGQ89353.1"/>
    </source>
</evidence>
<dbReference type="Proteomes" id="UP000474758">
    <property type="component" value="Unassembled WGS sequence"/>
</dbReference>
<comment type="caution">
    <text evidence="2">The sequence shown here is derived from an EMBL/GenBank/DDBJ whole genome shotgun (WGS) entry which is preliminary data.</text>
</comment>
<keyword evidence="1" id="KW-1133">Transmembrane helix</keyword>
<gene>
    <name evidence="2" type="ORF">G5V65_00480</name>
</gene>
<keyword evidence="1" id="KW-0812">Transmembrane</keyword>
<dbReference type="EMBL" id="JAALFE010000001">
    <property type="protein sequence ID" value="NGQ89353.1"/>
    <property type="molecule type" value="Genomic_DNA"/>
</dbReference>
<accession>A0A6M1U3C5</accession>
<dbReference type="Pfam" id="PF05437">
    <property type="entry name" value="AzlD"/>
    <property type="match status" value="1"/>
</dbReference>
<feature type="transmembrane region" description="Helical" evidence="1">
    <location>
        <begin position="6"/>
        <end position="29"/>
    </location>
</feature>
<evidence type="ECO:0000256" key="1">
    <source>
        <dbReference type="SAM" id="Phobius"/>
    </source>
</evidence>
<reference evidence="2 3" key="1">
    <citation type="submission" date="2020-02" db="EMBL/GenBank/DDBJ databases">
        <title>Rhodobacter translucens sp. nov., a novel bacterium isolated from activated sludge.</title>
        <authorList>
            <person name="Liu J."/>
        </authorList>
    </citation>
    <scope>NUCLEOTIDE SEQUENCE [LARGE SCALE GENOMIC DNA]</scope>
    <source>
        <strain evidence="2 3">HX-7-19</strain>
    </source>
</reference>
<keyword evidence="1" id="KW-0472">Membrane</keyword>
<evidence type="ECO:0000313" key="3">
    <source>
        <dbReference type="Proteomes" id="UP000474758"/>
    </source>
</evidence>
<protein>
    <submittedName>
        <fullName evidence="2">AzlD domain-containing protein</fullName>
    </submittedName>
</protein>
<name>A0A6M1U3C5_9RHOB</name>
<proteinExistence type="predicted"/>
<dbReference type="AlphaFoldDB" id="A0A6M1U3C5"/>
<sequence>MIDKATFWIVLPVLALGTYAIRFSFLGTLGTRPLPGWLTRALRYTAVAVLPALVAPGVLWPAATGGETDPARLAAALVTLAVGLATRSTMAAILAGAGTLFALLATVG</sequence>
<dbReference type="InterPro" id="IPR008407">
    <property type="entry name" value="Brnchd-chn_aa_trnsp_AzlD"/>
</dbReference>
<organism evidence="2 3">
    <name type="scientific">Paragemmobacter kunshanensis</name>
    <dbReference type="NCBI Taxonomy" id="2583234"/>
    <lineage>
        <taxon>Bacteria</taxon>
        <taxon>Pseudomonadati</taxon>
        <taxon>Pseudomonadota</taxon>
        <taxon>Alphaproteobacteria</taxon>
        <taxon>Rhodobacterales</taxon>
        <taxon>Paracoccaceae</taxon>
        <taxon>Paragemmobacter</taxon>
    </lineage>
</organism>
<keyword evidence="3" id="KW-1185">Reference proteome</keyword>